<dbReference type="GO" id="GO:0097171">
    <property type="term" value="P:ADP-L-glycero-beta-D-manno-heptose biosynthetic process"/>
    <property type="evidence" value="ECO:0007669"/>
    <property type="project" value="UniProtKB-UniPathway"/>
</dbReference>
<comment type="pathway">
    <text evidence="16">Nucleotide-sugar biosynthesis; ADP-L-glycero-beta-D-manno-heptose biosynthesis; ADP-L-glycero-beta-D-manno-heptose from D-glycero-beta-D-manno-heptose 7-phosphate: step 3/4.</text>
</comment>
<dbReference type="EC" id="2.7.7.70" evidence="16"/>
<dbReference type="InterPro" id="IPR023030">
    <property type="entry name" value="Bifunc_HldE"/>
</dbReference>
<keyword evidence="8 16" id="KW-0418">Kinase</keyword>
<dbReference type="AlphaFoldDB" id="E8Q6N3"/>
<keyword evidence="20" id="KW-1185">Reference proteome</keyword>
<evidence type="ECO:0000313" key="20">
    <source>
        <dbReference type="Proteomes" id="UP000007464"/>
    </source>
</evidence>
<dbReference type="HAMAP" id="MF_01603">
    <property type="entry name" value="HldE"/>
    <property type="match status" value="1"/>
</dbReference>
<dbReference type="Pfam" id="PF01467">
    <property type="entry name" value="CTP_transf_like"/>
    <property type="match status" value="1"/>
</dbReference>
<feature type="active site" evidence="16">
    <location>
        <position position="269"/>
    </location>
</feature>
<evidence type="ECO:0000259" key="18">
    <source>
        <dbReference type="Pfam" id="PF01467"/>
    </source>
</evidence>
<dbReference type="InterPro" id="IPR011913">
    <property type="entry name" value="RfaE_dom_I"/>
</dbReference>
<sequence>MKDDNFCFVNFLKSNVLIVGDVILDRYWCGFTNKISLESSGPIVKINKIVNRPGGASNVAMNIAALGGQVRLIGLVGIDKAARILKKQLLKFKIKWNVVPLHTYSTILKLRVLSKKQQLIRLDFEKNVENIDTNQLINEVKLHLTKHKILVLSDYAKGALNKIEEIIELARLANIPVIIDPKGIQFSRYKGATILTPNMSEFESVAGFCRNDKILISRAKEIIYDYNLSALLITRAEKGMVLLRKKLIDHPLYFKAQSKVVYDVTGAGDTVVGVLSAALSYGESLEKACFLANSAAGLVIGKFGTATVDMIEMKNIIQKYEYENMPFGILDENTLKRIVSVARNRGEKIVMTNGVFDILHYGHVNYLTNARKLGDRLIVAVNSDESTKRLKGKGRPINTLKKRMVVLSALSMVDWVVPFYEDTPIRLISEISPDFLVKGGDYDILDIDGNKEVVSKGGKVCVLKFQSGFSSSKIINFIQNNRDKLNVR</sequence>
<accession>E8Q6N3</accession>
<feature type="binding site" evidence="16">
    <location>
        <begin position="198"/>
        <end position="201"/>
    </location>
    <ligand>
        <name>ATP</name>
        <dbReference type="ChEBI" id="CHEBI:30616"/>
    </ligand>
</feature>
<dbReference type="UniPathway" id="UPA00958"/>
<keyword evidence="11 16" id="KW-0119">Carbohydrate metabolism</keyword>
<dbReference type="NCBIfam" id="TIGR02199">
    <property type="entry name" value="rfaE_dom_II"/>
    <property type="match status" value="1"/>
</dbReference>
<comment type="pathway">
    <text evidence="3">Bacterial outer membrane biogenesis; LPS core biosynthesis.</text>
</comment>
<dbReference type="PROSITE" id="PS00583">
    <property type="entry name" value="PFKB_KINASES_1"/>
    <property type="match status" value="1"/>
</dbReference>
<dbReference type="SUPFAM" id="SSF52374">
    <property type="entry name" value="Nucleotidylyl transferase"/>
    <property type="match status" value="1"/>
</dbReference>
<dbReference type="EMBL" id="CP002189">
    <property type="protein sequence ID" value="ADV33474.1"/>
    <property type="molecule type" value="Genomic_DNA"/>
</dbReference>
<evidence type="ECO:0000256" key="2">
    <source>
        <dbReference type="ARBA" id="ARBA00003753"/>
    </source>
</evidence>
<dbReference type="FunFam" id="3.40.50.620:FF:000028">
    <property type="entry name" value="Bifunctional protein HldE"/>
    <property type="match status" value="1"/>
</dbReference>
<dbReference type="PANTHER" id="PTHR46969:SF1">
    <property type="entry name" value="BIFUNCTIONAL PROTEIN HLDE"/>
    <property type="match status" value="1"/>
</dbReference>
<keyword evidence="7 16" id="KW-0547">Nucleotide-binding</keyword>
<name>E8Q6N3_BLOVB</name>
<evidence type="ECO:0000256" key="12">
    <source>
        <dbReference type="ARBA" id="ARBA00047428"/>
    </source>
</evidence>
<reference evidence="19 20" key="1">
    <citation type="journal article" date="2010" name="BMC Genomics">
        <title>Unprecedented loss of ammonia assimilation capability in a urease-encoding bacterial mutualist.</title>
        <authorList>
            <person name="Williams L.E."/>
            <person name="Wernegreen J.J."/>
        </authorList>
    </citation>
    <scope>NUCLEOTIDE SEQUENCE [LARGE SCALE GENOMIC DNA]</scope>
    <source>
        <strain evidence="19 20">BVAF</strain>
    </source>
</reference>
<dbReference type="InterPro" id="IPR029056">
    <property type="entry name" value="Ribokinase-like"/>
</dbReference>
<dbReference type="InterPro" id="IPR011611">
    <property type="entry name" value="PfkB_dom"/>
</dbReference>
<evidence type="ECO:0000256" key="5">
    <source>
        <dbReference type="ARBA" id="ARBA00022679"/>
    </source>
</evidence>
<evidence type="ECO:0000256" key="3">
    <source>
        <dbReference type="ARBA" id="ARBA00004713"/>
    </source>
</evidence>
<evidence type="ECO:0000256" key="10">
    <source>
        <dbReference type="ARBA" id="ARBA00023268"/>
    </source>
</evidence>
<protein>
    <recommendedName>
        <fullName evidence="16">Bifunctional protein HldE</fullName>
    </recommendedName>
    <domain>
        <recommendedName>
            <fullName evidence="16">D-beta-D-heptose 7-phosphate kinase</fullName>
            <ecNumber evidence="16">2.7.1.167</ecNumber>
        </recommendedName>
        <alternativeName>
            <fullName evidence="16">D-beta-D-heptose 7-phosphotransferase</fullName>
        </alternativeName>
        <alternativeName>
            <fullName evidence="16">D-glycero-beta-D-manno-heptose-7-phosphate kinase</fullName>
        </alternativeName>
    </domain>
    <domain>
        <recommendedName>
            <fullName evidence="16">D-beta-D-heptose 1-phosphate adenylyltransferase</fullName>
            <ecNumber evidence="16">2.7.7.70</ecNumber>
        </recommendedName>
        <alternativeName>
            <fullName evidence="16">D-glycero-beta-D-manno-heptose 1-phosphate adenylyltransferase</fullName>
        </alternativeName>
    </domain>
</protein>
<evidence type="ECO:0000256" key="8">
    <source>
        <dbReference type="ARBA" id="ARBA00022777"/>
    </source>
</evidence>
<dbReference type="NCBIfam" id="NF008454">
    <property type="entry name" value="PRK11316.1"/>
    <property type="match status" value="1"/>
</dbReference>
<evidence type="ECO:0000313" key="19">
    <source>
        <dbReference type="EMBL" id="ADV33474.1"/>
    </source>
</evidence>
<feature type="region of interest" description="Cytidylyltransferase" evidence="16">
    <location>
        <begin position="351"/>
        <end position="488"/>
    </location>
</feature>
<feature type="region of interest" description="Ribokinase" evidence="16">
    <location>
        <begin position="1"/>
        <end position="323"/>
    </location>
</feature>
<comment type="function">
    <text evidence="2 16">Catalyzes the ADP transfer from ATP to D-glycero-beta-D-manno-heptose 1-phosphate, yielding ADP-D-glycero-beta-D-manno-heptose.</text>
</comment>
<keyword evidence="5 16" id="KW-0808">Transferase</keyword>
<evidence type="ECO:0000256" key="4">
    <source>
        <dbReference type="ARBA" id="ARBA00011738"/>
    </source>
</evidence>
<dbReference type="FunFam" id="3.40.1190.20:FF:000002">
    <property type="entry name" value="Bifunctional protein HldE"/>
    <property type="match status" value="1"/>
</dbReference>
<dbReference type="GO" id="GO:0005829">
    <property type="term" value="C:cytosol"/>
    <property type="evidence" value="ECO:0007669"/>
    <property type="project" value="TreeGrafter"/>
</dbReference>
<keyword evidence="10 16" id="KW-0511">Multifunctional enzyme</keyword>
<evidence type="ECO:0000256" key="7">
    <source>
        <dbReference type="ARBA" id="ARBA00022741"/>
    </source>
</evidence>
<evidence type="ECO:0000256" key="16">
    <source>
        <dbReference type="HAMAP-Rule" id="MF_01603"/>
    </source>
</evidence>
<dbReference type="Gene3D" id="3.40.1190.20">
    <property type="match status" value="1"/>
</dbReference>
<evidence type="ECO:0000256" key="11">
    <source>
        <dbReference type="ARBA" id="ARBA00023277"/>
    </source>
</evidence>
<dbReference type="CDD" id="cd01172">
    <property type="entry name" value="RfaE_like"/>
    <property type="match status" value="1"/>
</dbReference>
<evidence type="ECO:0000256" key="1">
    <source>
        <dbReference type="ARBA" id="ARBA00002319"/>
    </source>
</evidence>
<dbReference type="STRING" id="859654.BVAF_063"/>
<dbReference type="GO" id="GO:0005524">
    <property type="term" value="F:ATP binding"/>
    <property type="evidence" value="ECO:0007669"/>
    <property type="project" value="UniProtKB-UniRule"/>
</dbReference>
<evidence type="ECO:0000256" key="6">
    <source>
        <dbReference type="ARBA" id="ARBA00022695"/>
    </source>
</evidence>
<dbReference type="InterPro" id="IPR004821">
    <property type="entry name" value="Cyt_trans-like"/>
</dbReference>
<dbReference type="NCBIfam" id="TIGR00125">
    <property type="entry name" value="cyt_tran_rel"/>
    <property type="match status" value="1"/>
</dbReference>
<dbReference type="SUPFAM" id="SSF53613">
    <property type="entry name" value="Ribokinase-like"/>
    <property type="match status" value="1"/>
</dbReference>
<comment type="subunit">
    <text evidence="4 16">Homodimer.</text>
</comment>
<dbReference type="InterPro" id="IPR011914">
    <property type="entry name" value="RfaE_dom_II"/>
</dbReference>
<proteinExistence type="inferred from homology"/>
<dbReference type="EC" id="2.7.1.167" evidence="16"/>
<comment type="catalytic activity">
    <reaction evidence="13 16">
        <text>D-glycero-beta-D-manno-heptose 7-phosphate + ATP = D-glycero-beta-D-manno-heptose 1,7-bisphosphate + ADP + H(+)</text>
        <dbReference type="Rhea" id="RHEA:27473"/>
        <dbReference type="ChEBI" id="CHEBI:15378"/>
        <dbReference type="ChEBI" id="CHEBI:30616"/>
        <dbReference type="ChEBI" id="CHEBI:60204"/>
        <dbReference type="ChEBI" id="CHEBI:60208"/>
        <dbReference type="ChEBI" id="CHEBI:456216"/>
        <dbReference type="EC" id="2.7.1.167"/>
    </reaction>
</comment>
<evidence type="ECO:0000259" key="17">
    <source>
        <dbReference type="Pfam" id="PF00294"/>
    </source>
</evidence>
<dbReference type="GO" id="GO:0009244">
    <property type="term" value="P:lipopolysaccharide core region biosynthetic process"/>
    <property type="evidence" value="ECO:0007669"/>
    <property type="project" value="UniProtKB-UniPathway"/>
</dbReference>
<feature type="domain" description="Carbohydrate kinase PfkB" evidence="17">
    <location>
        <begin position="15"/>
        <end position="307"/>
    </location>
</feature>
<dbReference type="HOGENOM" id="CLU_021150_2_1_6"/>
<dbReference type="Gene3D" id="3.40.50.620">
    <property type="entry name" value="HUPs"/>
    <property type="match status" value="1"/>
</dbReference>
<organism evidence="19 20">
    <name type="scientific">Blochmanniella vafra (strain BVAF)</name>
    <dbReference type="NCBI Taxonomy" id="859654"/>
    <lineage>
        <taxon>Bacteria</taxon>
        <taxon>Pseudomonadati</taxon>
        <taxon>Pseudomonadota</taxon>
        <taxon>Gammaproteobacteria</taxon>
        <taxon>Enterobacterales</taxon>
        <taxon>Enterobacteriaceae</taxon>
        <taxon>ant endosymbionts</taxon>
        <taxon>Candidatus Blochmanniella</taxon>
    </lineage>
</organism>
<evidence type="ECO:0000256" key="14">
    <source>
        <dbReference type="ARBA" id="ARBA00060955"/>
    </source>
</evidence>
<evidence type="ECO:0000256" key="9">
    <source>
        <dbReference type="ARBA" id="ARBA00022840"/>
    </source>
</evidence>
<dbReference type="Pfam" id="PF00294">
    <property type="entry name" value="PfkB"/>
    <property type="match status" value="1"/>
</dbReference>
<feature type="domain" description="Cytidyltransferase-like" evidence="18">
    <location>
        <begin position="351"/>
        <end position="476"/>
    </location>
</feature>
<dbReference type="GO" id="GO:0033786">
    <property type="term" value="F:heptose-1-phosphate adenylyltransferase activity"/>
    <property type="evidence" value="ECO:0007669"/>
    <property type="project" value="UniProtKB-UniRule"/>
</dbReference>
<comment type="similarity">
    <text evidence="15 16">In the C-terminal section; belongs to the cytidylyltransferase family.</text>
</comment>
<evidence type="ECO:0000256" key="15">
    <source>
        <dbReference type="ARBA" id="ARBA00061122"/>
    </source>
</evidence>
<dbReference type="NCBIfam" id="TIGR02198">
    <property type="entry name" value="rfaE_dom_I"/>
    <property type="match status" value="1"/>
</dbReference>
<dbReference type="InterPro" id="IPR002173">
    <property type="entry name" value="Carboh/pur_kinase_PfkB_CS"/>
</dbReference>
<dbReference type="OrthoDB" id="9802794at2"/>
<dbReference type="InterPro" id="IPR014729">
    <property type="entry name" value="Rossmann-like_a/b/a_fold"/>
</dbReference>
<comment type="pathway">
    <text evidence="16">Nucleotide-sugar biosynthesis; ADP-L-glycero-beta-D-manno-heptose biosynthesis; ADP-L-glycero-beta-D-manno-heptose from D-glycero-beta-D-manno-heptose 7-phosphate: step 1/4.</text>
</comment>
<dbReference type="RefSeq" id="WP_013516399.1">
    <property type="nucleotide sequence ID" value="NC_014909.2"/>
</dbReference>
<keyword evidence="6 16" id="KW-0548">Nucleotidyltransferase</keyword>
<dbReference type="Proteomes" id="UP000007464">
    <property type="component" value="Chromosome"/>
</dbReference>
<evidence type="ECO:0000256" key="13">
    <source>
        <dbReference type="ARBA" id="ARBA00052873"/>
    </source>
</evidence>
<dbReference type="UniPathway" id="UPA00356">
    <property type="reaction ID" value="UER00437"/>
</dbReference>
<dbReference type="KEGG" id="bva:BVAF_063"/>
<dbReference type="GO" id="GO:0033785">
    <property type="term" value="F:heptose 7-phosphate kinase activity"/>
    <property type="evidence" value="ECO:0007669"/>
    <property type="project" value="UniProtKB-UniRule"/>
</dbReference>
<comment type="catalytic activity">
    <reaction evidence="12 16">
        <text>D-glycero-beta-D-manno-heptose 1-phosphate + ATP + H(+) = ADP-D-glycero-beta-D-manno-heptose + diphosphate</text>
        <dbReference type="Rhea" id="RHEA:27465"/>
        <dbReference type="ChEBI" id="CHEBI:15378"/>
        <dbReference type="ChEBI" id="CHEBI:30616"/>
        <dbReference type="ChEBI" id="CHEBI:33019"/>
        <dbReference type="ChEBI" id="CHEBI:59967"/>
        <dbReference type="ChEBI" id="CHEBI:61593"/>
        <dbReference type="EC" id="2.7.7.70"/>
    </reaction>
</comment>
<dbReference type="GO" id="GO:0016773">
    <property type="term" value="F:phosphotransferase activity, alcohol group as acceptor"/>
    <property type="evidence" value="ECO:0007669"/>
    <property type="project" value="InterPro"/>
</dbReference>
<keyword evidence="9 16" id="KW-0067">ATP-binding</keyword>
<comment type="similarity">
    <text evidence="14 16">In the N-terminal section; belongs to the carbohydrate kinase PfkB family.</text>
</comment>
<comment type="function">
    <text evidence="1 16">Catalyzes the phosphorylation of D-glycero-D-manno-heptose 7-phosphate at the C-1 position to selectively form D-glycero-beta-D-manno-heptose-1,7-bisphosphate.</text>
</comment>
<dbReference type="PANTHER" id="PTHR46969">
    <property type="entry name" value="BIFUNCTIONAL PROTEIN HLDE"/>
    <property type="match status" value="1"/>
</dbReference>
<gene>
    <name evidence="16 19" type="primary">hldE</name>
    <name evidence="19" type="synonym">rfaE</name>
    <name evidence="19" type="ordered locus">BVAF_063</name>
</gene>